<dbReference type="SUPFAM" id="SSF90123">
    <property type="entry name" value="ABC transporter transmembrane region"/>
    <property type="match status" value="2"/>
</dbReference>
<dbReference type="FunFam" id="3.40.50.300:FF:000997">
    <property type="entry name" value="Multidrug resistance-associated protein 1"/>
    <property type="match status" value="1"/>
</dbReference>
<evidence type="ECO:0000256" key="8">
    <source>
        <dbReference type="ARBA" id="ARBA00022989"/>
    </source>
</evidence>
<dbReference type="GO" id="GO:0016887">
    <property type="term" value="F:ATP hydrolysis activity"/>
    <property type="evidence" value="ECO:0007669"/>
    <property type="project" value="InterPro"/>
</dbReference>
<gene>
    <name evidence="14" type="primary">LOC115215840</name>
</gene>
<dbReference type="InterPro" id="IPR050173">
    <property type="entry name" value="ABC_transporter_C-like"/>
</dbReference>
<feature type="transmembrane region" description="Helical" evidence="10">
    <location>
        <begin position="800"/>
        <end position="825"/>
    </location>
</feature>
<keyword evidence="4 10" id="KW-0812">Transmembrane</keyword>
<dbReference type="InterPro" id="IPR036640">
    <property type="entry name" value="ABC1_TM_sf"/>
</dbReference>
<feature type="transmembrane region" description="Helical" evidence="10">
    <location>
        <begin position="956"/>
        <end position="975"/>
    </location>
</feature>
<dbReference type="GO" id="GO:0005524">
    <property type="term" value="F:ATP binding"/>
    <property type="evidence" value="ECO:0007669"/>
    <property type="project" value="UniProtKB-KW"/>
</dbReference>
<feature type="transmembrane region" description="Helical" evidence="10">
    <location>
        <begin position="1062"/>
        <end position="1084"/>
    </location>
</feature>
<evidence type="ECO:0000256" key="6">
    <source>
        <dbReference type="ARBA" id="ARBA00022741"/>
    </source>
</evidence>
<dbReference type="Proteomes" id="UP000515154">
    <property type="component" value="Linkage group LG9"/>
</dbReference>
<dbReference type="GO" id="GO:0012505">
    <property type="term" value="C:endomembrane system"/>
    <property type="evidence" value="ECO:0007669"/>
    <property type="project" value="UniProtKB-SubCell"/>
</dbReference>
<dbReference type="InterPro" id="IPR017871">
    <property type="entry name" value="ABC_transporter-like_CS"/>
</dbReference>
<dbReference type="CDD" id="cd03244">
    <property type="entry name" value="ABCC_MRP_domain2"/>
    <property type="match status" value="1"/>
</dbReference>
<evidence type="ECO:0000256" key="2">
    <source>
        <dbReference type="ARBA" id="ARBA00009726"/>
    </source>
</evidence>
<evidence type="ECO:0000256" key="1">
    <source>
        <dbReference type="ARBA" id="ARBA00004127"/>
    </source>
</evidence>
<dbReference type="InterPro" id="IPR027417">
    <property type="entry name" value="P-loop_NTPase"/>
</dbReference>
<dbReference type="Pfam" id="PF00005">
    <property type="entry name" value="ABC_tran"/>
    <property type="match status" value="2"/>
</dbReference>
<dbReference type="Gene3D" id="3.40.50.300">
    <property type="entry name" value="P-loop containing nucleotide triphosphate hydrolases"/>
    <property type="match status" value="2"/>
</dbReference>
<evidence type="ECO:0000256" key="5">
    <source>
        <dbReference type="ARBA" id="ARBA00022737"/>
    </source>
</evidence>
<dbReference type="InterPro" id="IPR003439">
    <property type="entry name" value="ABC_transporter-like_ATP-bd"/>
</dbReference>
<protein>
    <submittedName>
        <fullName evidence="14">Multidrug resistance-associated protein 5 isoform X1</fullName>
    </submittedName>
</protein>
<evidence type="ECO:0000259" key="12">
    <source>
        <dbReference type="PROSITE" id="PS50929"/>
    </source>
</evidence>
<dbReference type="PANTHER" id="PTHR24223:SF447">
    <property type="entry name" value="MULTIDRUG RESISTANCE-ASSOCIATED PROTEIN 5"/>
    <property type="match status" value="1"/>
</dbReference>
<feature type="transmembrane region" description="Helical" evidence="10">
    <location>
        <begin position="209"/>
        <end position="232"/>
    </location>
</feature>
<dbReference type="GO" id="GO:0016020">
    <property type="term" value="C:membrane"/>
    <property type="evidence" value="ECO:0007669"/>
    <property type="project" value="InterPro"/>
</dbReference>
<keyword evidence="13" id="KW-1185">Reference proteome</keyword>
<dbReference type="FunFam" id="1.20.1560.10:FF:000012">
    <property type="entry name" value="ATP binding cassette subfamily C member 5"/>
    <property type="match status" value="1"/>
</dbReference>
<dbReference type="PROSITE" id="PS00211">
    <property type="entry name" value="ABC_TRANSPORTER_1"/>
    <property type="match status" value="2"/>
</dbReference>
<proteinExistence type="inferred from homology"/>
<evidence type="ECO:0000313" key="14">
    <source>
        <dbReference type="RefSeq" id="XP_036361758.1"/>
    </source>
</evidence>
<evidence type="ECO:0000259" key="11">
    <source>
        <dbReference type="PROSITE" id="PS50893"/>
    </source>
</evidence>
<keyword evidence="9 10" id="KW-0472">Membrane</keyword>
<dbReference type="InterPro" id="IPR011527">
    <property type="entry name" value="ABC1_TM_dom"/>
</dbReference>
<feature type="domain" description="ABC transporter" evidence="11">
    <location>
        <begin position="1157"/>
        <end position="1391"/>
    </location>
</feature>
<keyword evidence="3" id="KW-0813">Transport</keyword>
<keyword evidence="6" id="KW-0547">Nucleotide-binding</keyword>
<dbReference type="CDD" id="cd18592">
    <property type="entry name" value="ABC_6TM_MRP5_8_9_D1"/>
    <property type="match status" value="1"/>
</dbReference>
<comment type="subcellular location">
    <subcellularLocation>
        <location evidence="1">Endomembrane system</location>
        <topology evidence="1">Multi-pass membrane protein</topology>
    </subcellularLocation>
</comment>
<feature type="transmembrane region" description="Helical" evidence="10">
    <location>
        <begin position="1013"/>
        <end position="1031"/>
    </location>
</feature>
<evidence type="ECO:0000313" key="13">
    <source>
        <dbReference type="Proteomes" id="UP000515154"/>
    </source>
</evidence>
<dbReference type="Gene3D" id="1.20.1560.10">
    <property type="entry name" value="ABC transporter type 1, transmembrane domain"/>
    <property type="match status" value="2"/>
</dbReference>
<dbReference type="GO" id="GO:0140359">
    <property type="term" value="F:ABC-type transporter activity"/>
    <property type="evidence" value="ECO:0007669"/>
    <property type="project" value="InterPro"/>
</dbReference>
<accession>A0A7E6F2M1</accession>
<name>A0A7E6F2M1_9MOLL</name>
<organism evidence="13 14">
    <name type="scientific">Octopus sinensis</name>
    <name type="common">East Asian common octopus</name>
    <dbReference type="NCBI Taxonomy" id="2607531"/>
    <lineage>
        <taxon>Eukaryota</taxon>
        <taxon>Metazoa</taxon>
        <taxon>Spiralia</taxon>
        <taxon>Lophotrochozoa</taxon>
        <taxon>Mollusca</taxon>
        <taxon>Cephalopoda</taxon>
        <taxon>Coleoidea</taxon>
        <taxon>Octopodiformes</taxon>
        <taxon>Octopoda</taxon>
        <taxon>Incirrata</taxon>
        <taxon>Octopodidae</taxon>
        <taxon>Octopus</taxon>
    </lineage>
</organism>
<dbReference type="SUPFAM" id="SSF52540">
    <property type="entry name" value="P-loop containing nucleoside triphosphate hydrolases"/>
    <property type="match status" value="2"/>
</dbReference>
<dbReference type="Pfam" id="PF00664">
    <property type="entry name" value="ABC_membrane"/>
    <property type="match status" value="2"/>
</dbReference>
<dbReference type="PROSITE" id="PS50893">
    <property type="entry name" value="ABC_TRANSPORTER_2"/>
    <property type="match status" value="2"/>
</dbReference>
<keyword evidence="7" id="KW-0067">ATP-binding</keyword>
<feature type="domain" description="ABC transmembrane type-1" evidence="12">
    <location>
        <begin position="805"/>
        <end position="1118"/>
    </location>
</feature>
<dbReference type="PANTHER" id="PTHR24223">
    <property type="entry name" value="ATP-BINDING CASSETTE SUB-FAMILY C"/>
    <property type="match status" value="1"/>
</dbReference>
<feature type="domain" description="ABC transmembrane type-1" evidence="12">
    <location>
        <begin position="170"/>
        <end position="449"/>
    </location>
</feature>
<keyword evidence="5" id="KW-0677">Repeat</keyword>
<dbReference type="RefSeq" id="XP_036361758.1">
    <property type="nucleotide sequence ID" value="XM_036505865.1"/>
</dbReference>
<evidence type="ECO:0000256" key="3">
    <source>
        <dbReference type="ARBA" id="ARBA00022448"/>
    </source>
</evidence>
<dbReference type="PROSITE" id="PS50929">
    <property type="entry name" value="ABC_TM1F"/>
    <property type="match status" value="2"/>
</dbReference>
<feature type="transmembrane region" description="Helical" evidence="10">
    <location>
        <begin position="283"/>
        <end position="302"/>
    </location>
</feature>
<dbReference type="SMART" id="SM00382">
    <property type="entry name" value="AAA"/>
    <property type="match status" value="2"/>
</dbReference>
<dbReference type="InterPro" id="IPR003593">
    <property type="entry name" value="AAA+_ATPase"/>
</dbReference>
<reference evidence="14" key="1">
    <citation type="submission" date="2025-08" db="UniProtKB">
        <authorList>
            <consortium name="RefSeq"/>
        </authorList>
    </citation>
    <scope>IDENTIFICATION</scope>
</reference>
<sequence length="1396" mass="158190">MVAKWVYSGREVTLTLLLMKHLKRNETKRKCLFNWDFLSPPHRIPLKFLPGVSSFSMDSEKTPDSSKHEKKNNFLKILLPIRCEKPQNNRIPFYDVGFFSFISLSWMTKKIFEVYKKGGENVDWWQCSEPESTQYNVERIEEMWNKEYKERGDKASLVRVVRQYNCNKLILGTVLFIISLVFKMLTPFYLVPLTLDFLKNDRNNYKYGIILAASIFVAEILRLVFFVLMWLVNYQAGMSIKVALNSLFFKKVLSVKSLKNKNIGELVNLFTADSERVSDSAKLNTFIIGSPIIVLAAIIYNYYLLGPLSLIGSFVFIGFYPTLILVNKFGMEYRRKAVKITDRRINITNEIINYIRLIKMYAWEDSFIAKIKAIRLKEKKLLEICGFVQAVNSCLPQLAPIVGTVMTFLVYVLTKHDLTIIKAFTMVTVLNSLHFALNSLPYAFKSLADAIVGIKRYQELLLLETVESNPSNTLKDQEMVVFDKVTLNWNVSKSSALANEVTYSKIDDKLSGNGVTKVEEAFSLMDSTQETTLKDISFTLQKGEMIGVCGSTGSGKSSLLSAILGRMNMVSGNIASRGTIAYVPQQPWIINGTIQYNILLGLPFQEHRYKKIINICSLEDDFYYFPHEDLTEIGDRGINLSGGQKQRISLARALYNDSDIYLLDDPLSAVDAHIGKRIYDECFNMFLCTKAVLFVTHQLQYLTSCDHILFLKEGQITERGTHQQLVDANQDYANLIDTYFTESPIAVVRVRQTLERGMSTMSTISQYSCVSEDFELVAKEDISKNTSFEQLGMYIKACGGVVQCLFVLLLFIISVSIQVLSMWWLTFILKEHNPTSSNNITDSTMLSDNITDLNSLTKNTTYSSASTKSDGESNLVFNASIYGGIGLLMVLFHMLRGVSYVKTVLKGSTRLHEQMLQHIINMPMSFFDSTPTGRIINRFSSDILELDNRLPLSGEITLLGIVLLLAVIISLIIIVPHVTVAFILLLIIFVAVSWTFTKSVLEIKKLDNISRSPLISLITTSLHGLTSLFAYRKNNVFFSWFSDLHDKHTSFSFLFYLSDRWIAVRLEFIANLILFAFIISVVFITEISAEFAGLGLVFAVQFIGMCYFVIRLLIDAAARFDSVKRVAEYIKVGEELQSFEIEPTTNLSPTWMDIGHIMFEDYSMRYRSDLPNTLKKIHLQVLPGQKLGIAGRSGSGKSSLGLALFRMVEPSSGTISIGGQDITEISLKELRSRISIIPQDPVLFIGTIRYNLDPFNNYTDEQIWSALENCYMKNAITALKNGLDSDVEEDGKNFSVGQRQLLCLARVLLRANKILVLDEATSSVDAETDSLIQNTINQCFTNCTIMIIAHRLNTIVECDKVIIMDNGKVVEEGIPNELLKKSNSKFYKLWKAREIM</sequence>
<feature type="transmembrane region" description="Helical" evidence="10">
    <location>
        <begin position="981"/>
        <end position="1001"/>
    </location>
</feature>
<evidence type="ECO:0000256" key="9">
    <source>
        <dbReference type="ARBA" id="ARBA00023136"/>
    </source>
</evidence>
<feature type="transmembrane region" description="Helical" evidence="10">
    <location>
        <begin position="169"/>
        <end position="189"/>
    </location>
</feature>
<feature type="transmembrane region" description="Helical" evidence="10">
    <location>
        <begin position="875"/>
        <end position="895"/>
    </location>
</feature>
<evidence type="ECO:0000256" key="4">
    <source>
        <dbReference type="ARBA" id="ARBA00022692"/>
    </source>
</evidence>
<feature type="transmembrane region" description="Helical" evidence="10">
    <location>
        <begin position="1091"/>
        <end position="1114"/>
    </location>
</feature>
<keyword evidence="8 10" id="KW-1133">Transmembrane helix</keyword>
<evidence type="ECO:0000256" key="7">
    <source>
        <dbReference type="ARBA" id="ARBA00022840"/>
    </source>
</evidence>
<comment type="similarity">
    <text evidence="2">Belongs to the ABC transporter superfamily. ABCC family. Conjugate transporter (TC 3.A.1.208) subfamily.</text>
</comment>
<dbReference type="FunFam" id="3.40.50.300:FF:000074">
    <property type="entry name" value="Multidrug resistance-associated protein 5 isoform 1"/>
    <property type="match status" value="1"/>
</dbReference>
<evidence type="ECO:0000256" key="10">
    <source>
        <dbReference type="SAM" id="Phobius"/>
    </source>
</evidence>
<dbReference type="CDD" id="cd03250">
    <property type="entry name" value="ABCC_MRP_domain1"/>
    <property type="match status" value="1"/>
</dbReference>
<feature type="domain" description="ABC transporter" evidence="11">
    <location>
        <begin position="516"/>
        <end position="738"/>
    </location>
</feature>
<dbReference type="CDD" id="cd18599">
    <property type="entry name" value="ABC_6TM_MRP5_8_9_D2"/>
    <property type="match status" value="1"/>
</dbReference>
<feature type="transmembrane region" description="Helical" evidence="10">
    <location>
        <begin position="308"/>
        <end position="326"/>
    </location>
</feature>